<dbReference type="KEGG" id="ipa:Isop_1880"/>
<evidence type="ECO:0000313" key="13">
    <source>
        <dbReference type="Proteomes" id="UP000008631"/>
    </source>
</evidence>
<reference evidence="12 13" key="2">
    <citation type="journal article" date="2011" name="Stand. Genomic Sci.">
        <title>Complete genome sequence of Isosphaera pallida type strain (IS1B).</title>
        <authorList>
            <consortium name="US DOE Joint Genome Institute (JGI-PGF)"/>
            <person name="Goker M."/>
            <person name="Cleland D."/>
            <person name="Saunders E."/>
            <person name="Lapidus A."/>
            <person name="Nolan M."/>
            <person name="Lucas S."/>
            <person name="Hammon N."/>
            <person name="Deshpande S."/>
            <person name="Cheng J.F."/>
            <person name="Tapia R."/>
            <person name="Han C."/>
            <person name="Goodwin L."/>
            <person name="Pitluck S."/>
            <person name="Liolios K."/>
            <person name="Pagani I."/>
            <person name="Ivanova N."/>
            <person name="Mavromatis K."/>
            <person name="Pati A."/>
            <person name="Chen A."/>
            <person name="Palaniappan K."/>
            <person name="Land M."/>
            <person name="Hauser L."/>
            <person name="Chang Y.J."/>
            <person name="Jeffries C.D."/>
            <person name="Detter J.C."/>
            <person name="Beck B."/>
            <person name="Woyke T."/>
            <person name="Bristow J."/>
            <person name="Eisen J.A."/>
            <person name="Markowitz V."/>
            <person name="Hugenholtz P."/>
            <person name="Kyrpides N.C."/>
            <person name="Klenk H.P."/>
        </authorList>
    </citation>
    <scope>NUCLEOTIDE SEQUENCE [LARGE SCALE GENOMIC DNA]</scope>
    <source>
        <strain evidence="13">ATCC 43644 / DSM 9630 / IS1B</strain>
    </source>
</reference>
<comment type="subcellular location">
    <subcellularLocation>
        <location evidence="1 10">Cell membrane</location>
        <topology evidence="1 10">Multi-pass membrane protein</topology>
    </subcellularLocation>
</comment>
<comment type="function">
    <text evidence="10">Involved in protein export. Participates in an early event of protein translocation.</text>
</comment>
<keyword evidence="4 10" id="KW-1003">Cell membrane</keyword>
<keyword evidence="6 10" id="KW-0653">Protein transport</keyword>
<evidence type="ECO:0000256" key="5">
    <source>
        <dbReference type="ARBA" id="ARBA00022692"/>
    </source>
</evidence>
<evidence type="ECO:0000256" key="6">
    <source>
        <dbReference type="ARBA" id="ARBA00022927"/>
    </source>
</evidence>
<dbReference type="AlphaFoldDB" id="E8R229"/>
<feature type="region of interest" description="Disordered" evidence="11">
    <location>
        <begin position="80"/>
        <end position="122"/>
    </location>
</feature>
<dbReference type="GO" id="GO:0043952">
    <property type="term" value="P:protein transport by the Sec complex"/>
    <property type="evidence" value="ECO:0007669"/>
    <property type="project" value="TreeGrafter"/>
</dbReference>
<protein>
    <recommendedName>
        <fullName evidence="10">Protein-export membrane protein SecG</fullName>
    </recommendedName>
</protein>
<dbReference type="InterPro" id="IPR004692">
    <property type="entry name" value="SecG"/>
</dbReference>
<keyword evidence="9 10" id="KW-0472">Membrane</keyword>
<dbReference type="GO" id="GO:0065002">
    <property type="term" value="P:intracellular protein transmembrane transport"/>
    <property type="evidence" value="ECO:0007669"/>
    <property type="project" value="TreeGrafter"/>
</dbReference>
<dbReference type="EMBL" id="CP002353">
    <property type="protein sequence ID" value="ADV62461.1"/>
    <property type="molecule type" value="Genomic_DNA"/>
</dbReference>
<dbReference type="PANTHER" id="PTHR34182">
    <property type="entry name" value="PROTEIN-EXPORT MEMBRANE PROTEIN SECG"/>
    <property type="match status" value="1"/>
</dbReference>
<dbReference type="GO" id="GO:0005886">
    <property type="term" value="C:plasma membrane"/>
    <property type="evidence" value="ECO:0007669"/>
    <property type="project" value="UniProtKB-SubCell"/>
</dbReference>
<evidence type="ECO:0000256" key="3">
    <source>
        <dbReference type="ARBA" id="ARBA00022448"/>
    </source>
</evidence>
<keyword evidence="13" id="KW-1185">Reference proteome</keyword>
<dbReference type="STRING" id="575540.Isop_1880"/>
<evidence type="ECO:0000256" key="1">
    <source>
        <dbReference type="ARBA" id="ARBA00004651"/>
    </source>
</evidence>
<evidence type="ECO:0000256" key="10">
    <source>
        <dbReference type="RuleBase" id="RU365087"/>
    </source>
</evidence>
<keyword evidence="3 10" id="KW-0813">Transport</keyword>
<comment type="similarity">
    <text evidence="2 10">Belongs to the SecG family.</text>
</comment>
<evidence type="ECO:0000256" key="9">
    <source>
        <dbReference type="ARBA" id="ARBA00023136"/>
    </source>
</evidence>
<dbReference type="GO" id="GO:0015450">
    <property type="term" value="F:protein-transporting ATPase activity"/>
    <property type="evidence" value="ECO:0007669"/>
    <property type="project" value="UniProtKB-UniRule"/>
</dbReference>
<name>E8R229_ISOPI</name>
<proteinExistence type="inferred from homology"/>
<gene>
    <name evidence="12" type="ordered locus">Isop_1880</name>
</gene>
<reference key="1">
    <citation type="submission" date="2010-11" db="EMBL/GenBank/DDBJ databases">
        <title>The complete sequence of chromosome of Isophaera pallida ATCC 43644.</title>
        <authorList>
            <consortium name="US DOE Joint Genome Institute (JGI-PGF)"/>
            <person name="Lucas S."/>
            <person name="Copeland A."/>
            <person name="Lapidus A."/>
            <person name="Bruce D."/>
            <person name="Goodwin L."/>
            <person name="Pitluck S."/>
            <person name="Kyrpides N."/>
            <person name="Mavromatis K."/>
            <person name="Pagani I."/>
            <person name="Ivanova N."/>
            <person name="Saunders E."/>
            <person name="Brettin T."/>
            <person name="Detter J.C."/>
            <person name="Han C."/>
            <person name="Tapia R."/>
            <person name="Land M."/>
            <person name="Hauser L."/>
            <person name="Markowitz V."/>
            <person name="Cheng J.-F."/>
            <person name="Hugenholtz P."/>
            <person name="Woyke T."/>
            <person name="Wu D."/>
            <person name="Eisen J.A."/>
        </authorList>
    </citation>
    <scope>NUCLEOTIDE SEQUENCE</scope>
    <source>
        <strain>ATCC 43644</strain>
    </source>
</reference>
<dbReference type="InParanoid" id="E8R229"/>
<keyword evidence="5 10" id="KW-0812">Transmembrane</keyword>
<dbReference type="PRINTS" id="PR01651">
    <property type="entry name" value="SECGEXPORT"/>
</dbReference>
<keyword evidence="8 10" id="KW-0811">Translocation</keyword>
<evidence type="ECO:0000256" key="4">
    <source>
        <dbReference type="ARBA" id="ARBA00022475"/>
    </source>
</evidence>
<dbReference type="Proteomes" id="UP000008631">
    <property type="component" value="Chromosome"/>
</dbReference>
<dbReference type="FunCoup" id="E8R229">
    <property type="interactions" value="125"/>
</dbReference>
<evidence type="ECO:0000256" key="7">
    <source>
        <dbReference type="ARBA" id="ARBA00022989"/>
    </source>
</evidence>
<accession>E8R229</accession>
<dbReference type="HOGENOM" id="CLU_2023590_0_0_0"/>
<keyword evidence="7 10" id="KW-1133">Transmembrane helix</keyword>
<dbReference type="eggNOG" id="COG1314">
    <property type="taxonomic scope" value="Bacteria"/>
</dbReference>
<dbReference type="PANTHER" id="PTHR34182:SF1">
    <property type="entry name" value="PROTEIN-EXPORT MEMBRANE PROTEIN SECG"/>
    <property type="match status" value="1"/>
</dbReference>
<evidence type="ECO:0000313" key="12">
    <source>
        <dbReference type="EMBL" id="ADV62461.1"/>
    </source>
</evidence>
<dbReference type="RefSeq" id="WP_013564749.1">
    <property type="nucleotide sequence ID" value="NC_014962.1"/>
</dbReference>
<feature type="transmembrane region" description="Helical" evidence="10">
    <location>
        <begin position="52"/>
        <end position="71"/>
    </location>
</feature>
<evidence type="ECO:0000256" key="11">
    <source>
        <dbReference type="SAM" id="MobiDB-lite"/>
    </source>
</evidence>
<evidence type="ECO:0000256" key="8">
    <source>
        <dbReference type="ARBA" id="ARBA00023010"/>
    </source>
</evidence>
<dbReference type="GO" id="GO:0009306">
    <property type="term" value="P:protein secretion"/>
    <property type="evidence" value="ECO:0007669"/>
    <property type="project" value="UniProtKB-UniRule"/>
</dbReference>
<organism evidence="12 13">
    <name type="scientific">Isosphaera pallida (strain ATCC 43644 / DSM 9630 / IS1B)</name>
    <dbReference type="NCBI Taxonomy" id="575540"/>
    <lineage>
        <taxon>Bacteria</taxon>
        <taxon>Pseudomonadati</taxon>
        <taxon>Planctomycetota</taxon>
        <taxon>Planctomycetia</taxon>
        <taxon>Isosphaerales</taxon>
        <taxon>Isosphaeraceae</taxon>
        <taxon>Isosphaera</taxon>
    </lineage>
</organism>
<comment type="caution">
    <text evidence="10">Lacks conserved residue(s) required for the propagation of feature annotation.</text>
</comment>
<sequence>MLSNLLFVLLTLISLFLILVVLLQRGRGGGLVGALGGSGGVSAFGTKTGDVFTKITIYVACVWGVLCMILVRINATPERFGTGPVRNNQPAASGEASPGEQTAPKPAQPASPSGLPSAIDDL</sequence>
<dbReference type="Pfam" id="PF03840">
    <property type="entry name" value="SecG"/>
    <property type="match status" value="1"/>
</dbReference>
<evidence type="ECO:0000256" key="2">
    <source>
        <dbReference type="ARBA" id="ARBA00008445"/>
    </source>
</evidence>
<dbReference type="NCBIfam" id="TIGR00810">
    <property type="entry name" value="secG"/>
    <property type="match status" value="1"/>
</dbReference>